<feature type="domain" description="F-box" evidence="2">
    <location>
        <begin position="2"/>
        <end position="49"/>
    </location>
</feature>
<evidence type="ECO:0000256" key="1">
    <source>
        <dbReference type="SAM" id="MobiDB-lite"/>
    </source>
</evidence>
<dbReference type="PANTHER" id="PTHR34591">
    <property type="entry name" value="OS03G0653100 PROTEIN-RELATED"/>
    <property type="match status" value="1"/>
</dbReference>
<dbReference type="EMBL" id="JACEFO010001734">
    <property type="protein sequence ID" value="KAF8715155.1"/>
    <property type="molecule type" value="Genomic_DNA"/>
</dbReference>
<sequence>METTLVVIPDDALADALRRLPARGLAGARCVCKAWHGIVDDRGLLLPHLLPHSVRGIFINYIDHRRPHLFARPSSAASPKIDAMLSFLPKNDDRRDWWSVMDHCDGLLVFGIKWHSRLCVGNPATRRWTLLPERTERLAGYAGAHLMFEPATSPHYEVILIPAVPKKPRRPLSWKVKKKKKCLPPRQHEIDGPFCLQLLFSSLDDTLLSDEGTQDHGEEEFQPATESAGPVQPCVDEDEDKEPDDLYRLMEWPPSPCQLNVFSSRTGQWEAKSFIRDGDPVGTVEDVRSDLSKQWLGTRHRSSTVYQNRTLYVHCGGSFIMRLSLSNDKYQVINTPQKIGNEKPYLGRLEKDVCFGFFDEGQLQVWILKESHEKIEWVLRYQNDLSSYARYASSLYNNAETPSEESLEWNSDNDDIISVGGEENRGEEFCYILGFHAYKKIVFLADPFGVVAYHMDKSKAQYLGNSRPNCYYHNYSNGIYESFVYTPCMIGALQEDNTDTSTS</sequence>
<dbReference type="SUPFAM" id="SSF81383">
    <property type="entry name" value="F-box domain"/>
    <property type="match status" value="1"/>
</dbReference>
<comment type="caution">
    <text evidence="3">The sequence shown here is derived from an EMBL/GenBank/DDBJ whole genome shotgun (WGS) entry which is preliminary data.</text>
</comment>
<feature type="region of interest" description="Disordered" evidence="1">
    <location>
        <begin position="209"/>
        <end position="236"/>
    </location>
</feature>
<dbReference type="AlphaFoldDB" id="A0A835ETQ0"/>
<dbReference type="PANTHER" id="PTHR34591:SF21">
    <property type="entry name" value="F-BOX DOMAIN CONTAINING PROTEIN, EXPRESSED"/>
    <property type="match status" value="1"/>
</dbReference>
<dbReference type="Proteomes" id="UP000636709">
    <property type="component" value="Unassembled WGS sequence"/>
</dbReference>
<protein>
    <recommendedName>
        <fullName evidence="2">F-box domain-containing protein</fullName>
    </recommendedName>
</protein>
<name>A0A835ETQ0_9POAL</name>
<keyword evidence="4" id="KW-1185">Reference proteome</keyword>
<evidence type="ECO:0000259" key="2">
    <source>
        <dbReference type="PROSITE" id="PS50181"/>
    </source>
</evidence>
<dbReference type="InterPro" id="IPR001810">
    <property type="entry name" value="F-box_dom"/>
</dbReference>
<evidence type="ECO:0000313" key="3">
    <source>
        <dbReference type="EMBL" id="KAF8715155.1"/>
    </source>
</evidence>
<dbReference type="Pfam" id="PF00646">
    <property type="entry name" value="F-box"/>
    <property type="match status" value="1"/>
</dbReference>
<proteinExistence type="predicted"/>
<organism evidence="3 4">
    <name type="scientific">Digitaria exilis</name>
    <dbReference type="NCBI Taxonomy" id="1010633"/>
    <lineage>
        <taxon>Eukaryota</taxon>
        <taxon>Viridiplantae</taxon>
        <taxon>Streptophyta</taxon>
        <taxon>Embryophyta</taxon>
        <taxon>Tracheophyta</taxon>
        <taxon>Spermatophyta</taxon>
        <taxon>Magnoliopsida</taxon>
        <taxon>Liliopsida</taxon>
        <taxon>Poales</taxon>
        <taxon>Poaceae</taxon>
        <taxon>PACMAD clade</taxon>
        <taxon>Panicoideae</taxon>
        <taxon>Panicodae</taxon>
        <taxon>Paniceae</taxon>
        <taxon>Anthephorinae</taxon>
        <taxon>Digitaria</taxon>
    </lineage>
</organism>
<gene>
    <name evidence="3" type="ORF">HU200_027710</name>
</gene>
<evidence type="ECO:0000313" key="4">
    <source>
        <dbReference type="Proteomes" id="UP000636709"/>
    </source>
</evidence>
<dbReference type="PROSITE" id="PS50181">
    <property type="entry name" value="FBOX"/>
    <property type="match status" value="1"/>
</dbReference>
<accession>A0A835ETQ0</accession>
<dbReference type="OrthoDB" id="687076at2759"/>
<dbReference type="InterPro" id="IPR036047">
    <property type="entry name" value="F-box-like_dom_sf"/>
</dbReference>
<reference evidence="3" key="1">
    <citation type="submission" date="2020-07" db="EMBL/GenBank/DDBJ databases">
        <title>Genome sequence and genetic diversity analysis of an under-domesticated orphan crop, white fonio (Digitaria exilis).</title>
        <authorList>
            <person name="Bennetzen J.L."/>
            <person name="Chen S."/>
            <person name="Ma X."/>
            <person name="Wang X."/>
            <person name="Yssel A.E.J."/>
            <person name="Chaluvadi S.R."/>
            <person name="Johnson M."/>
            <person name="Gangashetty P."/>
            <person name="Hamidou F."/>
            <person name="Sanogo M.D."/>
            <person name="Zwaenepoel A."/>
            <person name="Wallace J."/>
            <person name="Van De Peer Y."/>
            <person name="Van Deynze A."/>
        </authorList>
    </citation>
    <scope>NUCLEOTIDE SEQUENCE</scope>
    <source>
        <tissue evidence="3">Leaves</tissue>
    </source>
</reference>